<proteinExistence type="predicted"/>
<dbReference type="EMBL" id="JAPUFD010000016">
    <property type="protein sequence ID" value="MDI1492056.1"/>
    <property type="molecule type" value="Genomic_DNA"/>
</dbReference>
<protein>
    <submittedName>
        <fullName evidence="2">Uncharacterized protein</fullName>
    </submittedName>
</protein>
<dbReference type="AlphaFoldDB" id="A0AA43QVH7"/>
<name>A0AA43QVH7_9LECA</name>
<comment type="caution">
    <text evidence="2">The sequence shown here is derived from an EMBL/GenBank/DDBJ whole genome shotgun (WGS) entry which is preliminary data.</text>
</comment>
<evidence type="ECO:0000313" key="3">
    <source>
        <dbReference type="Proteomes" id="UP001161017"/>
    </source>
</evidence>
<sequence length="359" mass="40542">MFRIFYQKKAVRLPAIIALSILSLMFLTWELPSGSFQATTKIEILLQSSRVGLVSSTDRDVPPKRLIVFGDSWSDNGNSPIDPPSRPEQPHGAEEQGKHHDNFARSVTYPWNSTVLGPVVSNEVIKHAFQAFKATNGSNATLEQPLSSGPDLKAQVQQWLHSEKTQSRTDRAQTAEDSDATFIVWFSLWDIWYISSLELSVARSAVRNVLDALFQQLDLIADNWVHDLKIILPQAIDVTFLPLWHGTRTGPAGGDRWADDQRKAVLLVDQWNTELRRRARHWKKGELYVYDAHEWLLQQILSQELLSQRLAGGTATQAQDESWTDVRNGCMGIGSIEGKGKAVGRRAVRCQNPVDYLFW</sequence>
<accession>A0AA43QVH7</accession>
<dbReference type="Proteomes" id="UP001161017">
    <property type="component" value="Unassembled WGS sequence"/>
</dbReference>
<feature type="compositionally biased region" description="Basic and acidic residues" evidence="1">
    <location>
        <begin position="88"/>
        <end position="98"/>
    </location>
</feature>
<evidence type="ECO:0000256" key="1">
    <source>
        <dbReference type="SAM" id="MobiDB-lite"/>
    </source>
</evidence>
<feature type="region of interest" description="Disordered" evidence="1">
    <location>
        <begin position="69"/>
        <end position="98"/>
    </location>
</feature>
<organism evidence="2 3">
    <name type="scientific">Ramalina farinacea</name>
    <dbReference type="NCBI Taxonomy" id="258253"/>
    <lineage>
        <taxon>Eukaryota</taxon>
        <taxon>Fungi</taxon>
        <taxon>Dikarya</taxon>
        <taxon>Ascomycota</taxon>
        <taxon>Pezizomycotina</taxon>
        <taxon>Lecanoromycetes</taxon>
        <taxon>OSLEUM clade</taxon>
        <taxon>Lecanoromycetidae</taxon>
        <taxon>Lecanorales</taxon>
        <taxon>Lecanorineae</taxon>
        <taxon>Ramalinaceae</taxon>
        <taxon>Ramalina</taxon>
    </lineage>
</organism>
<dbReference type="Gene3D" id="3.40.50.1110">
    <property type="entry name" value="SGNH hydrolase"/>
    <property type="match status" value="1"/>
</dbReference>
<reference evidence="2" key="1">
    <citation type="journal article" date="2023" name="Genome Biol. Evol.">
        <title>First Whole Genome Sequence and Flow Cytometry Genome Size Data for the Lichen-Forming Fungus Ramalina farinacea (Ascomycota).</title>
        <authorList>
            <person name="Llewellyn T."/>
            <person name="Mian S."/>
            <person name="Hill R."/>
            <person name="Leitch I.J."/>
            <person name="Gaya E."/>
        </authorList>
    </citation>
    <scope>NUCLEOTIDE SEQUENCE</scope>
    <source>
        <strain evidence="2">LIQ254RAFAR</strain>
    </source>
</reference>
<keyword evidence="3" id="KW-1185">Reference proteome</keyword>
<dbReference type="InterPro" id="IPR036514">
    <property type="entry name" value="SGNH_hydro_sf"/>
</dbReference>
<gene>
    <name evidence="2" type="ORF">OHK93_003267</name>
</gene>
<evidence type="ECO:0000313" key="2">
    <source>
        <dbReference type="EMBL" id="MDI1492056.1"/>
    </source>
</evidence>